<evidence type="ECO:0000313" key="4">
    <source>
        <dbReference type="Proteomes" id="UP000011555"/>
    </source>
</evidence>
<dbReference type="Gene3D" id="3.50.50.60">
    <property type="entry name" value="FAD/NAD(P)-binding domain"/>
    <property type="match status" value="1"/>
</dbReference>
<dbReference type="Proteomes" id="UP000186547">
    <property type="component" value="Chromosome"/>
</dbReference>
<sequence>MERERIGVVGAGAAAAAATYVLSETVDDATVTVLEKSGGLCGRAATRRRDGIVYDYGANYVKSDDQRVADLLTETLETEGLVEIEEPIWTFDRDGEVSPGRESDEHKWTYRRGLTQIAKRLFARTDAEVHRRTRVERISRDGGVWRLEDAAGEVWGPFDRLLLNPPAPQTADLVRSAGWASDDLRETLVDAIEAVPYRTVWTGIFHYPFELEVPYYALINTDKEHEVGWIAREECKPGHVPDGESVLVVQAGHEWSRDRYDESPDRNLAELADVATDLLEDERLTEPDWTDHQGWRYALPEGSATTGPLRSAEREGLYCLGDWVTGEGRIHAALRNGLEVGERIALDRGPNA</sequence>
<evidence type="ECO:0000313" key="2">
    <source>
        <dbReference type="EMBL" id="APW99424.1"/>
    </source>
</evidence>
<reference evidence="3 4" key="2">
    <citation type="journal article" date="2014" name="PLoS Genet.">
        <title>Phylogenetically driven sequencing of extremely halophilic archaea reveals strategies for static and dynamic osmo-response.</title>
        <authorList>
            <person name="Becker E.A."/>
            <person name="Seitzer P.M."/>
            <person name="Tritt A."/>
            <person name="Larsen D."/>
            <person name="Krusor M."/>
            <person name="Yao A.I."/>
            <person name="Wu D."/>
            <person name="Madern D."/>
            <person name="Eisen J.A."/>
            <person name="Darling A.E."/>
            <person name="Facciotti M.T."/>
        </authorList>
    </citation>
    <scope>NUCLEOTIDE SEQUENCE [LARGE SCALE GENOMIC DNA]</scope>
    <source>
        <strain evidence="3 4">AJ5</strain>
    </source>
</reference>
<dbReference type="AlphaFoldDB" id="M0LQ84"/>
<dbReference type="eggNOG" id="arCOG04623">
    <property type="taxonomic scope" value="Archaea"/>
</dbReference>
<dbReference type="RefSeq" id="WP_007140828.1">
    <property type="nucleotide sequence ID" value="NZ_AOLZ01000027.1"/>
</dbReference>
<dbReference type="Pfam" id="PF13450">
    <property type="entry name" value="NAD_binding_8"/>
    <property type="match status" value="1"/>
</dbReference>
<dbReference type="EMBL" id="AOLZ01000027">
    <property type="protein sequence ID" value="EMA35273.1"/>
    <property type="molecule type" value="Genomic_DNA"/>
</dbReference>
<dbReference type="GO" id="GO:0016491">
    <property type="term" value="F:oxidoreductase activity"/>
    <property type="evidence" value="ECO:0007669"/>
    <property type="project" value="InterPro"/>
</dbReference>
<dbReference type="Proteomes" id="UP000011555">
    <property type="component" value="Unassembled WGS sequence"/>
</dbReference>
<dbReference type="PANTHER" id="PTHR16128">
    <property type="entry name" value="FAD/NAD(P)-BINDING OXIDOREDUCTASE FAMILY PROTEIN"/>
    <property type="match status" value="1"/>
</dbReference>
<feature type="domain" description="Amine oxidase" evidence="1">
    <location>
        <begin position="105"/>
        <end position="344"/>
    </location>
</feature>
<dbReference type="STRING" id="358396.CHINAEXTREME_17330"/>
<dbReference type="InterPro" id="IPR002937">
    <property type="entry name" value="Amino_oxidase"/>
</dbReference>
<evidence type="ECO:0000313" key="3">
    <source>
        <dbReference type="EMBL" id="EMA35273.1"/>
    </source>
</evidence>
<organism evidence="3 4">
    <name type="scientific">Natronobacterium lacisalsi AJ5</name>
    <dbReference type="NCBI Taxonomy" id="358396"/>
    <lineage>
        <taxon>Archaea</taxon>
        <taxon>Methanobacteriati</taxon>
        <taxon>Methanobacteriota</taxon>
        <taxon>Stenosarchaea group</taxon>
        <taxon>Halobacteria</taxon>
        <taxon>Halobacteriales</taxon>
        <taxon>Natrialbaceae</taxon>
        <taxon>Natronobacterium</taxon>
    </lineage>
</organism>
<dbReference type="SUPFAM" id="SSF51905">
    <property type="entry name" value="FAD/NAD(P)-binding domain"/>
    <property type="match status" value="1"/>
</dbReference>
<evidence type="ECO:0000259" key="1">
    <source>
        <dbReference type="Pfam" id="PF01593"/>
    </source>
</evidence>
<accession>M0LQ84</accession>
<reference evidence="2 5" key="1">
    <citation type="journal article" date="2011" name="J. Bacteriol.">
        <title>Genome sequence of Halobiforma lacisalsi AJ5, an extremely halophilic archaeon which harbors a bop gene.</title>
        <authorList>
            <person name="Jiang X."/>
            <person name="Wang S."/>
            <person name="Cheng H."/>
            <person name="Huo Y."/>
            <person name="Zhang X."/>
            <person name="Zhu X."/>
            <person name="Han X."/>
            <person name="Ni P."/>
            <person name="Wu M."/>
        </authorList>
    </citation>
    <scope>NUCLEOTIDE SEQUENCE [LARGE SCALE GENOMIC DNA]</scope>
    <source>
        <strain evidence="2 5">AJ5</strain>
    </source>
</reference>
<proteinExistence type="predicted"/>
<dbReference type="KEGG" id="hlc:CHINAEXTREME17330"/>
<dbReference type="InterPro" id="IPR036188">
    <property type="entry name" value="FAD/NAD-bd_sf"/>
</dbReference>
<name>M0LQ84_NATLA</name>
<reference evidence="2" key="3">
    <citation type="submission" date="2017-01" db="EMBL/GenBank/DDBJ databases">
        <authorList>
            <person name="Mah S.A."/>
            <person name="Swanson W.J."/>
            <person name="Moy G.W."/>
            <person name="Vacquier V.D."/>
        </authorList>
    </citation>
    <scope>NUCLEOTIDE SEQUENCE</scope>
    <source>
        <strain evidence="2">AJ5</strain>
    </source>
</reference>
<dbReference type="PANTHER" id="PTHR16128:SF5">
    <property type="entry name" value="FAD_NAD(P)-BINDING OXIDOREDUCTASE FAMILY PROTEIN"/>
    <property type="match status" value="1"/>
</dbReference>
<dbReference type="GeneID" id="30922924"/>
<dbReference type="PATRIC" id="fig|358396.7.peg.1115"/>
<dbReference type="Pfam" id="PF01593">
    <property type="entry name" value="Amino_oxidase"/>
    <property type="match status" value="1"/>
</dbReference>
<dbReference type="Gene3D" id="3.90.660.10">
    <property type="match status" value="1"/>
</dbReference>
<keyword evidence="4" id="KW-1185">Reference proteome</keyword>
<gene>
    <name evidence="3" type="ORF">C445_05453</name>
    <name evidence="2" type="ORF">CHINAEXTREME_17330</name>
</gene>
<evidence type="ECO:0000313" key="5">
    <source>
        <dbReference type="Proteomes" id="UP000186547"/>
    </source>
</evidence>
<dbReference type="EMBL" id="CP019285">
    <property type="protein sequence ID" value="APW99424.1"/>
    <property type="molecule type" value="Genomic_DNA"/>
</dbReference>
<protein>
    <submittedName>
        <fullName evidence="3">FAD dependent oxidoreductase</fullName>
    </submittedName>
    <submittedName>
        <fullName evidence="2">NAD/FAD-dependent oxidoreductase</fullName>
    </submittedName>
</protein>